<dbReference type="GO" id="GO:0006352">
    <property type="term" value="P:DNA-templated transcription initiation"/>
    <property type="evidence" value="ECO:0007669"/>
    <property type="project" value="InterPro"/>
</dbReference>
<evidence type="ECO:0000256" key="1">
    <source>
        <dbReference type="ARBA" id="ARBA00010641"/>
    </source>
</evidence>
<dbReference type="AlphaFoldDB" id="A0A3E1YB58"/>
<organism evidence="7 8">
    <name type="scientific">Chitinophaga silvatica</name>
    <dbReference type="NCBI Taxonomy" id="2282649"/>
    <lineage>
        <taxon>Bacteria</taxon>
        <taxon>Pseudomonadati</taxon>
        <taxon>Bacteroidota</taxon>
        <taxon>Chitinophagia</taxon>
        <taxon>Chitinophagales</taxon>
        <taxon>Chitinophagaceae</taxon>
        <taxon>Chitinophaga</taxon>
    </lineage>
</organism>
<reference evidence="7 8" key="1">
    <citation type="submission" date="2018-07" db="EMBL/GenBank/DDBJ databases">
        <title>Chitinophaga K2CV101002-2 sp. nov., isolated from a monsoon evergreen broad-leaved forest soil.</title>
        <authorList>
            <person name="Lv Y."/>
        </authorList>
    </citation>
    <scope>NUCLEOTIDE SEQUENCE [LARGE SCALE GENOMIC DNA]</scope>
    <source>
        <strain evidence="7 8">GDMCC 1.1288</strain>
    </source>
</reference>
<evidence type="ECO:0000313" key="7">
    <source>
        <dbReference type="EMBL" id="RFS23258.1"/>
    </source>
</evidence>
<comment type="similarity">
    <text evidence="1">Belongs to the sigma-70 factor family. ECF subfamily.</text>
</comment>
<keyword evidence="4" id="KW-0238">DNA-binding</keyword>
<dbReference type="EMBL" id="QPMM01000004">
    <property type="protein sequence ID" value="RFS23258.1"/>
    <property type="molecule type" value="Genomic_DNA"/>
</dbReference>
<gene>
    <name evidence="7" type="ORF">DVR12_09565</name>
</gene>
<dbReference type="InterPro" id="IPR013249">
    <property type="entry name" value="RNA_pol_sigma70_r4_t2"/>
</dbReference>
<dbReference type="SUPFAM" id="SSF88946">
    <property type="entry name" value="Sigma2 domain of RNA polymerase sigma factors"/>
    <property type="match status" value="1"/>
</dbReference>
<evidence type="ECO:0000256" key="5">
    <source>
        <dbReference type="ARBA" id="ARBA00023163"/>
    </source>
</evidence>
<evidence type="ECO:0000256" key="3">
    <source>
        <dbReference type="ARBA" id="ARBA00023082"/>
    </source>
</evidence>
<evidence type="ECO:0000313" key="8">
    <source>
        <dbReference type="Proteomes" id="UP000260644"/>
    </source>
</evidence>
<keyword evidence="5" id="KW-0804">Transcription</keyword>
<dbReference type="InterPro" id="IPR013324">
    <property type="entry name" value="RNA_pol_sigma_r3/r4-like"/>
</dbReference>
<dbReference type="InterPro" id="IPR039425">
    <property type="entry name" value="RNA_pol_sigma-70-like"/>
</dbReference>
<dbReference type="GO" id="GO:0016987">
    <property type="term" value="F:sigma factor activity"/>
    <property type="evidence" value="ECO:0007669"/>
    <property type="project" value="UniProtKB-KW"/>
</dbReference>
<feature type="domain" description="RNA polymerase sigma factor 70 region 4 type 2" evidence="6">
    <location>
        <begin position="137"/>
        <end position="178"/>
    </location>
</feature>
<evidence type="ECO:0000259" key="6">
    <source>
        <dbReference type="Pfam" id="PF08281"/>
    </source>
</evidence>
<evidence type="ECO:0000256" key="4">
    <source>
        <dbReference type="ARBA" id="ARBA00023125"/>
    </source>
</evidence>
<protein>
    <submittedName>
        <fullName evidence="7">Sigma-70 family RNA polymerase sigma factor</fullName>
    </submittedName>
</protein>
<dbReference type="Gene3D" id="1.10.1740.10">
    <property type="match status" value="1"/>
</dbReference>
<name>A0A3E1YB58_9BACT</name>
<dbReference type="InterPro" id="IPR013325">
    <property type="entry name" value="RNA_pol_sigma_r2"/>
</dbReference>
<dbReference type="PANTHER" id="PTHR43133">
    <property type="entry name" value="RNA POLYMERASE ECF-TYPE SIGMA FACTO"/>
    <property type="match status" value="1"/>
</dbReference>
<evidence type="ECO:0000256" key="2">
    <source>
        <dbReference type="ARBA" id="ARBA00023015"/>
    </source>
</evidence>
<accession>A0A3E1YB58</accession>
<dbReference type="Gene3D" id="1.10.10.10">
    <property type="entry name" value="Winged helix-like DNA-binding domain superfamily/Winged helix DNA-binding domain"/>
    <property type="match status" value="1"/>
</dbReference>
<keyword evidence="3" id="KW-0731">Sigma factor</keyword>
<keyword evidence="8" id="KW-1185">Reference proteome</keyword>
<dbReference type="InterPro" id="IPR036388">
    <property type="entry name" value="WH-like_DNA-bd_sf"/>
</dbReference>
<dbReference type="Proteomes" id="UP000260644">
    <property type="component" value="Unassembled WGS sequence"/>
</dbReference>
<comment type="caution">
    <text evidence="7">The sequence shown here is derived from an EMBL/GenBank/DDBJ whole genome shotgun (WGS) entry which is preliminary data.</text>
</comment>
<proteinExistence type="inferred from homology"/>
<dbReference type="Pfam" id="PF08281">
    <property type="entry name" value="Sigma70_r4_2"/>
    <property type="match status" value="1"/>
</dbReference>
<dbReference type="GO" id="GO:0003677">
    <property type="term" value="F:DNA binding"/>
    <property type="evidence" value="ECO:0007669"/>
    <property type="project" value="UniProtKB-KW"/>
</dbReference>
<dbReference type="SUPFAM" id="SSF88659">
    <property type="entry name" value="Sigma3 and sigma4 domains of RNA polymerase sigma factors"/>
    <property type="match status" value="1"/>
</dbReference>
<sequence length="189" mass="22021">MAVTTHFYILALKPAYNISLRRDLAHINEQQLIERLVVGDPAAKEWLYDRYAGALYNIALQLVPIETRAADVIVRVYSWAFHHIGSFKNSGHHTLFTWLMRKTREVAIQETIPESALTGSELMKQEDGMLQRFYLILPTDQQQVFRLCYFKGLSIATIARIMAMPEEQINETLKEAMRSFRQFLKNNWN</sequence>
<keyword evidence="2" id="KW-0805">Transcription regulation</keyword>
<dbReference type="PANTHER" id="PTHR43133:SF8">
    <property type="entry name" value="RNA POLYMERASE SIGMA FACTOR HI_1459-RELATED"/>
    <property type="match status" value="1"/>
</dbReference>